<dbReference type="Proteomes" id="UP000585050">
    <property type="component" value="Unassembled WGS sequence"/>
</dbReference>
<dbReference type="Gene3D" id="1.20.1420.20">
    <property type="entry name" value="M75 peptidase, HXXE motif"/>
    <property type="match status" value="1"/>
</dbReference>
<comment type="caution">
    <text evidence="4">The sequence shown here is derived from an EMBL/GenBank/DDBJ whole genome shotgun (WGS) entry which is preliminary data.</text>
</comment>
<evidence type="ECO:0000256" key="1">
    <source>
        <dbReference type="ARBA" id="ARBA00004196"/>
    </source>
</evidence>
<accession>A0A7X8SL80</accession>
<dbReference type="PROSITE" id="PS51257">
    <property type="entry name" value="PROKAR_LIPOPROTEIN"/>
    <property type="match status" value="1"/>
</dbReference>
<comment type="subcellular location">
    <subcellularLocation>
        <location evidence="1">Cell envelope</location>
    </subcellularLocation>
</comment>
<keyword evidence="2" id="KW-0732">Signal</keyword>
<name>A0A7X8SL80_9BACT</name>
<dbReference type="CDD" id="cd14659">
    <property type="entry name" value="Imelysin-like_IPPA"/>
    <property type="match status" value="1"/>
</dbReference>
<proteinExistence type="predicted"/>
<feature type="domain" description="Imelysin-like" evidence="3">
    <location>
        <begin position="44"/>
        <end position="325"/>
    </location>
</feature>
<dbReference type="GO" id="GO:0030313">
    <property type="term" value="C:cell envelope"/>
    <property type="evidence" value="ECO:0007669"/>
    <property type="project" value="UniProtKB-SubCell"/>
</dbReference>
<dbReference type="InterPro" id="IPR018976">
    <property type="entry name" value="Imelysin-like"/>
</dbReference>
<dbReference type="InterPro" id="IPR038352">
    <property type="entry name" value="Imelysin_sf"/>
</dbReference>
<keyword evidence="5" id="KW-1185">Reference proteome</keyword>
<protein>
    <submittedName>
        <fullName evidence="4">Imelysin family protein</fullName>
    </submittedName>
</protein>
<organism evidence="4 5">
    <name type="scientific">Flammeovirga agarivorans</name>
    <dbReference type="NCBI Taxonomy" id="2726742"/>
    <lineage>
        <taxon>Bacteria</taxon>
        <taxon>Pseudomonadati</taxon>
        <taxon>Bacteroidota</taxon>
        <taxon>Cytophagia</taxon>
        <taxon>Cytophagales</taxon>
        <taxon>Flammeovirgaceae</taxon>
        <taxon>Flammeovirga</taxon>
    </lineage>
</organism>
<dbReference type="Pfam" id="PF09375">
    <property type="entry name" value="Peptidase_M75"/>
    <property type="match status" value="1"/>
</dbReference>
<evidence type="ECO:0000313" key="4">
    <source>
        <dbReference type="EMBL" id="NLR92279.1"/>
    </source>
</evidence>
<sequence length="359" mass="39976">MKKINLFLTLFAFILFTSCDEDTNDVSVDFSQTDMLSNYADNLIVPAFKNYSTSTASLYTATESFTSAPDADKLSGLKENLIEVYENWAKVNAYQYGYAVDINLQTNTNSFPTQRDDIDAKIEAGDFNIESISSYNIKGLPAVDYLLNSDTDEAILLEFTEDENRGTYLLTVVKQLNDNAVATYDAWDNGYAAEFASNEGNDPSSSLSYIVNEYNKAYERCKNQRVGYALGKNSISGNSSPMSVESYYNQETLNLLKINVASLQEIFNGKDGLGLADYLDAYYKAGSIEEDLASKINAQFELIKDKLDECSDPFSDHIEAKDATVESLYDEMQKLVVMIKSEMSSALSVKITYQDSDGD</sequence>
<gene>
    <name evidence="4" type="ORF">HGP29_13730</name>
</gene>
<dbReference type="InterPro" id="IPR034984">
    <property type="entry name" value="Imelysin-like_IPPA"/>
</dbReference>
<dbReference type="EMBL" id="JABAIL010000004">
    <property type="protein sequence ID" value="NLR92279.1"/>
    <property type="molecule type" value="Genomic_DNA"/>
</dbReference>
<evidence type="ECO:0000259" key="3">
    <source>
        <dbReference type="Pfam" id="PF09375"/>
    </source>
</evidence>
<dbReference type="AlphaFoldDB" id="A0A7X8SL80"/>
<reference evidence="4 5" key="1">
    <citation type="submission" date="2020-04" db="EMBL/GenBank/DDBJ databases">
        <title>Flammeovirga sp. SR4, a novel species isolated from seawater.</title>
        <authorList>
            <person name="Wang X."/>
        </authorList>
    </citation>
    <scope>NUCLEOTIDE SEQUENCE [LARGE SCALE GENOMIC DNA]</scope>
    <source>
        <strain evidence="4 5">SR4</strain>
    </source>
</reference>
<evidence type="ECO:0000313" key="5">
    <source>
        <dbReference type="Proteomes" id="UP000585050"/>
    </source>
</evidence>
<dbReference type="RefSeq" id="WP_168882996.1">
    <property type="nucleotide sequence ID" value="NZ_JABAIL010000004.1"/>
</dbReference>
<evidence type="ECO:0000256" key="2">
    <source>
        <dbReference type="ARBA" id="ARBA00022729"/>
    </source>
</evidence>